<keyword evidence="3" id="KW-1185">Reference proteome</keyword>
<gene>
    <name evidence="2" type="ORF">EVAR_102131_1</name>
</gene>
<proteinExistence type="predicted"/>
<feature type="region of interest" description="Disordered" evidence="1">
    <location>
        <begin position="181"/>
        <end position="221"/>
    </location>
</feature>
<dbReference type="AlphaFoldDB" id="A0A4C1TZR8"/>
<evidence type="ECO:0000313" key="2">
    <source>
        <dbReference type="EMBL" id="GBP19583.1"/>
    </source>
</evidence>
<comment type="caution">
    <text evidence="2">The sequence shown here is derived from an EMBL/GenBank/DDBJ whole genome shotgun (WGS) entry which is preliminary data.</text>
</comment>
<evidence type="ECO:0000313" key="3">
    <source>
        <dbReference type="Proteomes" id="UP000299102"/>
    </source>
</evidence>
<accession>A0A4C1TZR8</accession>
<reference evidence="2 3" key="1">
    <citation type="journal article" date="2019" name="Commun. Biol.">
        <title>The bagworm genome reveals a unique fibroin gene that provides high tensile strength.</title>
        <authorList>
            <person name="Kono N."/>
            <person name="Nakamura H."/>
            <person name="Ohtoshi R."/>
            <person name="Tomita M."/>
            <person name="Numata K."/>
            <person name="Arakawa K."/>
        </authorList>
    </citation>
    <scope>NUCLEOTIDE SEQUENCE [LARGE SCALE GENOMIC DNA]</scope>
</reference>
<sequence>MVEPSVHTQTGAELGTFRLGGDVLHRRPTAAETFSLLRKNIQIDNGQSFVHKWSPVFTNTPIPKEITGGIGLLDGEWATGTLTHWRKHKSIPFVVFDGQAAARIDRFHSGRTEKEGAMLAVHHQSHFIYYSESSTRCCKSQNNGSIPEHFIPAFGIHIAPQFPLHLQKINLEASLINENDFDDEPPTLTPLPSPVLPLVFNSETRSDAEPQPGPSKRLRTE</sequence>
<protein>
    <submittedName>
        <fullName evidence="2">Uncharacterized protein</fullName>
    </submittedName>
</protein>
<evidence type="ECO:0000256" key="1">
    <source>
        <dbReference type="SAM" id="MobiDB-lite"/>
    </source>
</evidence>
<organism evidence="2 3">
    <name type="scientific">Eumeta variegata</name>
    <name type="common">Bagworm moth</name>
    <name type="synonym">Eumeta japonica</name>
    <dbReference type="NCBI Taxonomy" id="151549"/>
    <lineage>
        <taxon>Eukaryota</taxon>
        <taxon>Metazoa</taxon>
        <taxon>Ecdysozoa</taxon>
        <taxon>Arthropoda</taxon>
        <taxon>Hexapoda</taxon>
        <taxon>Insecta</taxon>
        <taxon>Pterygota</taxon>
        <taxon>Neoptera</taxon>
        <taxon>Endopterygota</taxon>
        <taxon>Lepidoptera</taxon>
        <taxon>Glossata</taxon>
        <taxon>Ditrysia</taxon>
        <taxon>Tineoidea</taxon>
        <taxon>Psychidae</taxon>
        <taxon>Oiketicinae</taxon>
        <taxon>Eumeta</taxon>
    </lineage>
</organism>
<dbReference type="Proteomes" id="UP000299102">
    <property type="component" value="Unassembled WGS sequence"/>
</dbReference>
<name>A0A4C1TZR8_EUMVA</name>
<dbReference type="EMBL" id="BGZK01000109">
    <property type="protein sequence ID" value="GBP19583.1"/>
    <property type="molecule type" value="Genomic_DNA"/>
</dbReference>